<comment type="caution">
    <text evidence="2">The sequence shown here is derived from an EMBL/GenBank/DDBJ whole genome shotgun (WGS) entry which is preliminary data.</text>
</comment>
<protein>
    <submittedName>
        <fullName evidence="2">Uncharacterized protein</fullName>
    </submittedName>
</protein>
<dbReference type="OrthoDB" id="1450749at2"/>
<evidence type="ECO:0000313" key="2">
    <source>
        <dbReference type="EMBL" id="RYM35874.1"/>
    </source>
</evidence>
<dbReference type="RefSeq" id="WP_130092240.1">
    <property type="nucleotide sequence ID" value="NZ_SETE01000001.1"/>
</dbReference>
<feature type="transmembrane region" description="Helical" evidence="1">
    <location>
        <begin position="27"/>
        <end position="47"/>
    </location>
</feature>
<accession>A0A4Q4KUS9</accession>
<evidence type="ECO:0000256" key="1">
    <source>
        <dbReference type="SAM" id="Phobius"/>
    </source>
</evidence>
<dbReference type="AlphaFoldDB" id="A0A4Q4KUS9"/>
<sequence>MNDKLIFSDGKTLYVTLESKVRNWVKWFLISINICLYSLPILLISITSKTNNPSVKIGAILFSVAIFWILTRPTLWNIFGRESVIITKENLSYYRDFGLYKTTIQNTKIKYGISVFIENELAYEDEPYIVITFCELSLDDEYNEILTTSIKTPEENFEVIKEHLNEIFEISQNNYEFSPN</sequence>
<evidence type="ECO:0000313" key="3">
    <source>
        <dbReference type="Proteomes" id="UP000293952"/>
    </source>
</evidence>
<keyword evidence="1" id="KW-1133">Transmembrane helix</keyword>
<keyword evidence="1" id="KW-0812">Transmembrane</keyword>
<dbReference type="EMBL" id="SETE01000001">
    <property type="protein sequence ID" value="RYM35874.1"/>
    <property type="molecule type" value="Genomic_DNA"/>
</dbReference>
<gene>
    <name evidence="2" type="ORF">ERX46_02450</name>
</gene>
<reference evidence="2 3" key="1">
    <citation type="submission" date="2019-02" db="EMBL/GenBank/DDBJ databases">
        <title>Genome sequence of the sea-ice species Brumimicrobium glaciale.</title>
        <authorList>
            <person name="Bowman J.P."/>
        </authorList>
    </citation>
    <scope>NUCLEOTIDE SEQUENCE [LARGE SCALE GENOMIC DNA]</scope>
    <source>
        <strain evidence="2 3">IC156</strain>
    </source>
</reference>
<name>A0A4Q4KUS9_9FLAO</name>
<proteinExistence type="predicted"/>
<feature type="transmembrane region" description="Helical" evidence="1">
    <location>
        <begin position="53"/>
        <end position="71"/>
    </location>
</feature>
<dbReference type="Proteomes" id="UP000293952">
    <property type="component" value="Unassembled WGS sequence"/>
</dbReference>
<keyword evidence="1" id="KW-0472">Membrane</keyword>
<organism evidence="2 3">
    <name type="scientific">Brumimicrobium glaciale</name>
    <dbReference type="NCBI Taxonomy" id="200475"/>
    <lineage>
        <taxon>Bacteria</taxon>
        <taxon>Pseudomonadati</taxon>
        <taxon>Bacteroidota</taxon>
        <taxon>Flavobacteriia</taxon>
        <taxon>Flavobacteriales</taxon>
        <taxon>Crocinitomicaceae</taxon>
        <taxon>Brumimicrobium</taxon>
    </lineage>
</organism>
<keyword evidence="3" id="KW-1185">Reference proteome</keyword>